<reference evidence="2 3" key="1">
    <citation type="journal article" date="2012" name="PLoS Pathog.">
        <title>Diverse lifestyles and strategies of plant pathogenesis encoded in the genomes of eighteen Dothideomycetes fungi.</title>
        <authorList>
            <person name="Ohm R.A."/>
            <person name="Feau N."/>
            <person name="Henrissat B."/>
            <person name="Schoch C.L."/>
            <person name="Horwitz B.A."/>
            <person name="Barry K.W."/>
            <person name="Condon B.J."/>
            <person name="Copeland A.C."/>
            <person name="Dhillon B."/>
            <person name="Glaser F."/>
            <person name="Hesse C.N."/>
            <person name="Kosti I."/>
            <person name="LaButti K."/>
            <person name="Lindquist E.A."/>
            <person name="Lucas S."/>
            <person name="Salamov A.A."/>
            <person name="Bradshaw R.E."/>
            <person name="Ciuffetti L."/>
            <person name="Hamelin R.C."/>
            <person name="Kema G.H.J."/>
            <person name="Lawrence C."/>
            <person name="Scott J.A."/>
            <person name="Spatafora J.W."/>
            <person name="Turgeon B.G."/>
            <person name="de Wit P.J.G.M."/>
            <person name="Zhong S."/>
            <person name="Goodwin S.B."/>
            <person name="Grigoriev I.V."/>
        </authorList>
    </citation>
    <scope>NUCLEOTIDE SEQUENCE [LARGE SCALE GENOMIC DNA]</scope>
    <source>
        <strain evidence="2 3">CIRAD86</strain>
    </source>
</reference>
<proteinExistence type="predicted"/>
<dbReference type="VEuPathDB" id="FungiDB:MYCFIDRAFT_206899"/>
<dbReference type="KEGG" id="pfj:MYCFIDRAFT_206899"/>
<organism evidence="2 3">
    <name type="scientific">Pseudocercospora fijiensis (strain CIRAD86)</name>
    <name type="common">Black leaf streak disease fungus</name>
    <name type="synonym">Mycosphaerella fijiensis</name>
    <dbReference type="NCBI Taxonomy" id="383855"/>
    <lineage>
        <taxon>Eukaryota</taxon>
        <taxon>Fungi</taxon>
        <taxon>Dikarya</taxon>
        <taxon>Ascomycota</taxon>
        <taxon>Pezizomycotina</taxon>
        <taxon>Dothideomycetes</taxon>
        <taxon>Dothideomycetidae</taxon>
        <taxon>Mycosphaerellales</taxon>
        <taxon>Mycosphaerellaceae</taxon>
        <taxon>Pseudocercospora</taxon>
    </lineage>
</organism>
<name>M3BBS8_PSEFD</name>
<dbReference type="HOGENOM" id="CLU_1750496_0_0_1"/>
<evidence type="ECO:0000313" key="3">
    <source>
        <dbReference type="Proteomes" id="UP000016932"/>
    </source>
</evidence>
<dbReference type="AlphaFoldDB" id="M3BBS8"/>
<protein>
    <submittedName>
        <fullName evidence="2">Uncharacterized protein</fullName>
    </submittedName>
</protein>
<sequence length="149" mass="16936">MLQAITAMPGNPLYKFTRKFGRNWDAETRHLIHPRDDNFCCITSDHPSNQPVLPGSVADFTDCSPEQAYFHHPTRSLNNHTTQRPVSVHHEPKKTTNTAENRSRTEKSKSASYTDASSDQSRKARSRSADSKVKAWLKDVSLSRRETLI</sequence>
<feature type="compositionally biased region" description="Polar residues" evidence="1">
    <location>
        <begin position="75"/>
        <end position="85"/>
    </location>
</feature>
<accession>M3BBS8</accession>
<keyword evidence="3" id="KW-1185">Reference proteome</keyword>
<dbReference type="Proteomes" id="UP000016932">
    <property type="component" value="Unassembled WGS sequence"/>
</dbReference>
<dbReference type="RefSeq" id="XP_007923858.1">
    <property type="nucleotide sequence ID" value="XM_007925667.1"/>
</dbReference>
<gene>
    <name evidence="2" type="ORF">MYCFIDRAFT_206899</name>
</gene>
<dbReference type="EMBL" id="KB446556">
    <property type="protein sequence ID" value="EME86658.1"/>
    <property type="molecule type" value="Genomic_DNA"/>
</dbReference>
<feature type="region of interest" description="Disordered" evidence="1">
    <location>
        <begin position="70"/>
        <end position="133"/>
    </location>
</feature>
<dbReference type="GeneID" id="19336524"/>
<evidence type="ECO:0000256" key="1">
    <source>
        <dbReference type="SAM" id="MobiDB-lite"/>
    </source>
</evidence>
<evidence type="ECO:0000313" key="2">
    <source>
        <dbReference type="EMBL" id="EME86658.1"/>
    </source>
</evidence>